<proteinExistence type="predicted"/>
<dbReference type="EMBL" id="GGEC01060158">
    <property type="protein sequence ID" value="MBX40642.1"/>
    <property type="molecule type" value="Transcribed_RNA"/>
</dbReference>
<name>A0A2P2NDU5_RHIMU</name>
<evidence type="ECO:0000313" key="1">
    <source>
        <dbReference type="EMBL" id="MBX40642.1"/>
    </source>
</evidence>
<protein>
    <submittedName>
        <fullName evidence="1">Uncharacterized protein</fullName>
    </submittedName>
</protein>
<sequence>MVSTGWTNIPQTAKRKKSFQIYSLVEPVKILR</sequence>
<accession>A0A2P2NDU5</accession>
<reference evidence="1" key="1">
    <citation type="submission" date="2018-02" db="EMBL/GenBank/DDBJ databases">
        <title>Rhizophora mucronata_Transcriptome.</title>
        <authorList>
            <person name="Meera S.P."/>
            <person name="Sreeshan A."/>
            <person name="Augustine A."/>
        </authorList>
    </citation>
    <scope>NUCLEOTIDE SEQUENCE</scope>
    <source>
        <tissue evidence="1">Leaf</tissue>
    </source>
</reference>
<dbReference type="AlphaFoldDB" id="A0A2P2NDU5"/>
<organism evidence="1">
    <name type="scientific">Rhizophora mucronata</name>
    <name type="common">Asiatic mangrove</name>
    <dbReference type="NCBI Taxonomy" id="61149"/>
    <lineage>
        <taxon>Eukaryota</taxon>
        <taxon>Viridiplantae</taxon>
        <taxon>Streptophyta</taxon>
        <taxon>Embryophyta</taxon>
        <taxon>Tracheophyta</taxon>
        <taxon>Spermatophyta</taxon>
        <taxon>Magnoliopsida</taxon>
        <taxon>eudicotyledons</taxon>
        <taxon>Gunneridae</taxon>
        <taxon>Pentapetalae</taxon>
        <taxon>rosids</taxon>
        <taxon>fabids</taxon>
        <taxon>Malpighiales</taxon>
        <taxon>Rhizophoraceae</taxon>
        <taxon>Rhizophora</taxon>
    </lineage>
</organism>